<dbReference type="GO" id="GO:0030174">
    <property type="term" value="P:regulation of DNA-templated DNA replication initiation"/>
    <property type="evidence" value="ECO:0000318"/>
    <property type="project" value="GO_Central"/>
</dbReference>
<evidence type="ECO:0000256" key="1">
    <source>
        <dbReference type="ARBA" id="ARBA00008356"/>
    </source>
</evidence>
<evidence type="ECO:0000259" key="4">
    <source>
        <dbReference type="SMART" id="SM01075"/>
    </source>
</evidence>
<comment type="similarity">
    <text evidence="1">Belongs to the Cdt1 family.</text>
</comment>
<dbReference type="PANTHER" id="PTHR28637">
    <property type="entry name" value="DNA REPLICATION FACTOR CDT1"/>
    <property type="match status" value="1"/>
</dbReference>
<dbReference type="InterPro" id="IPR038090">
    <property type="entry name" value="Cdt1_C_WH_dom_sf"/>
</dbReference>
<dbReference type="GO" id="GO:0071163">
    <property type="term" value="P:DNA replication preinitiation complex assembly"/>
    <property type="evidence" value="ECO:0000318"/>
    <property type="project" value="GO_Central"/>
</dbReference>
<dbReference type="InterPro" id="IPR032054">
    <property type="entry name" value="Cdt1_C"/>
</dbReference>
<dbReference type="Pfam" id="PF08839">
    <property type="entry name" value="CDT1"/>
    <property type="match status" value="1"/>
</dbReference>
<dbReference type="STRING" id="4097.A0A1S4BKY2"/>
<dbReference type="KEGG" id="nta:107809403"/>
<dbReference type="OMA" id="LQPPKRC"/>
<name>A0A1S4BKY2_TOBAC</name>
<dbReference type="Gene3D" id="1.10.10.1420">
    <property type="entry name" value="DNA replication factor Cdt1, C-terminal WH domain"/>
    <property type="match status" value="1"/>
</dbReference>
<evidence type="ECO:0000313" key="5">
    <source>
        <dbReference type="RefSeq" id="XP_016489510.1"/>
    </source>
</evidence>
<dbReference type="GO" id="GO:0003677">
    <property type="term" value="F:DNA binding"/>
    <property type="evidence" value="ECO:0000318"/>
    <property type="project" value="GO_Central"/>
</dbReference>
<dbReference type="PANTHER" id="PTHR28637:SF1">
    <property type="entry name" value="DNA REPLICATION FACTOR CDT1"/>
    <property type="match status" value="1"/>
</dbReference>
<keyword evidence="2" id="KW-0131">Cell cycle</keyword>
<reference evidence="5" key="1">
    <citation type="submission" date="2025-08" db="UniProtKB">
        <authorList>
            <consortium name="RefSeq"/>
        </authorList>
    </citation>
    <scope>IDENTIFICATION</scope>
</reference>
<dbReference type="CDD" id="cd08767">
    <property type="entry name" value="Cdt1_c"/>
    <property type="match status" value="1"/>
</dbReference>
<dbReference type="SMART" id="SM01075">
    <property type="entry name" value="CDT1"/>
    <property type="match status" value="1"/>
</dbReference>
<dbReference type="OrthoDB" id="341730at2759"/>
<dbReference type="GO" id="GO:0005634">
    <property type="term" value="C:nucleus"/>
    <property type="evidence" value="ECO:0000318"/>
    <property type="project" value="GO_Central"/>
</dbReference>
<dbReference type="CDD" id="cd08674">
    <property type="entry name" value="Cdt1_m"/>
    <property type="match status" value="1"/>
</dbReference>
<feature type="compositionally biased region" description="Polar residues" evidence="3">
    <location>
        <begin position="323"/>
        <end position="345"/>
    </location>
</feature>
<organism evidence="5">
    <name type="scientific">Nicotiana tabacum</name>
    <name type="common">Common tobacco</name>
    <dbReference type="NCBI Taxonomy" id="4097"/>
    <lineage>
        <taxon>Eukaryota</taxon>
        <taxon>Viridiplantae</taxon>
        <taxon>Streptophyta</taxon>
        <taxon>Embryophyta</taxon>
        <taxon>Tracheophyta</taxon>
        <taxon>Spermatophyta</taxon>
        <taxon>Magnoliopsida</taxon>
        <taxon>eudicotyledons</taxon>
        <taxon>Gunneridae</taxon>
        <taxon>Pentapetalae</taxon>
        <taxon>asterids</taxon>
        <taxon>lamiids</taxon>
        <taxon>Solanales</taxon>
        <taxon>Solanaceae</taxon>
        <taxon>Nicotianoideae</taxon>
        <taxon>Nicotianeae</taxon>
        <taxon>Nicotiana</taxon>
    </lineage>
</organism>
<feature type="domain" description="CDT1 Geminin-binding" evidence="4">
    <location>
        <begin position="105"/>
        <end position="237"/>
    </location>
</feature>
<evidence type="ECO:0000256" key="2">
    <source>
        <dbReference type="ARBA" id="ARBA00023306"/>
    </source>
</evidence>
<dbReference type="GO" id="GO:0070182">
    <property type="term" value="F:DNA polymerase binding"/>
    <property type="evidence" value="ECO:0000318"/>
    <property type="project" value="GO_Central"/>
</dbReference>
<sequence>MESSEASSILGTFKSKKKLQIGSDSVVSGAPSLDPWSSKTPEKPIIPPRRTRNRSAALSLKEVREAAQKLRKRDPTHPITQADASLSSGKSPAVKAKKAVDPVKLPEKYELLEEFFRSLNSSIRLLRLKGSSTTFTNISTKVECLTDRRFTYNHLAQLKFLLPEAIEIKKILVHDERTYCMKPDLHITLNANAVKVDEKLKSTSDTVQLEKVFRARLLDFFKSHPEGDDIPEESLPGAFGESKQELLTNSSTPPAVAQLMGETPIASMQKQAAAASHLSQSLRKSFSHRASIAKAEDTEQLQTVPRSSLRPVSEPQIAKYSAESHTSTSADKTPSKLLSTQTSRAKFSARGVLSSGTLPPSPLATTPLKNMKGGDGSSLLSAEETPAKHSSTPAKLMTSTPVLQPTKRCYMSPDGELTESPQKLVRRPPRIRSLTFDTPVKSSKVTEVIDSRESSTDDEIFDILPENLLQSIREKELNALEEQDPAISQAKWHKKMISSLPKFFDMIYFLFQSIKRSVITKEEIMHKVLSSHLEIADRREVEEQLRLLQEIAPEWIHEKLAISGDLLLCVSKVSNAESIRTRIAEAK</sequence>
<feature type="region of interest" description="Disordered" evidence="3">
    <location>
        <begin position="18"/>
        <end position="90"/>
    </location>
</feature>
<dbReference type="InterPro" id="IPR045173">
    <property type="entry name" value="Cdt1"/>
</dbReference>
<accession>A0A1S4BKY2</accession>
<dbReference type="SUPFAM" id="SSF46785">
    <property type="entry name" value="Winged helix' DNA-binding domain"/>
    <property type="match status" value="1"/>
</dbReference>
<feature type="compositionally biased region" description="Basic and acidic residues" evidence="3">
    <location>
        <begin position="61"/>
        <end position="76"/>
    </location>
</feature>
<dbReference type="Pfam" id="PF16679">
    <property type="entry name" value="CDT1_C"/>
    <property type="match status" value="1"/>
</dbReference>
<gene>
    <name evidence="5" type="primary">LOC107809403</name>
</gene>
<dbReference type="InterPro" id="IPR036390">
    <property type="entry name" value="WH_DNA-bd_sf"/>
</dbReference>
<feature type="compositionally biased region" description="Low complexity" evidence="3">
    <location>
        <begin position="353"/>
        <end position="368"/>
    </location>
</feature>
<dbReference type="InterPro" id="IPR014939">
    <property type="entry name" value="CDT1_Gemini-bd-like"/>
</dbReference>
<proteinExistence type="inferred from homology"/>
<dbReference type="GO" id="GO:0000076">
    <property type="term" value="P:DNA replication checkpoint signaling"/>
    <property type="evidence" value="ECO:0000318"/>
    <property type="project" value="GO_Central"/>
</dbReference>
<dbReference type="FunFam" id="1.10.10.1420:FF:000003">
    <property type="entry name" value="CDT1-like protein a chloroplastic"/>
    <property type="match status" value="1"/>
</dbReference>
<dbReference type="AlphaFoldDB" id="A0A1S4BKY2"/>
<dbReference type="PaxDb" id="4097-A0A1S4BKY2"/>
<dbReference type="GO" id="GO:0000278">
    <property type="term" value="P:mitotic cell cycle"/>
    <property type="evidence" value="ECO:0000318"/>
    <property type="project" value="GO_Central"/>
</dbReference>
<protein>
    <submittedName>
        <fullName evidence="5">CDT1-like protein a, chloroplastic</fullName>
    </submittedName>
</protein>
<dbReference type="RefSeq" id="XP_016489510.1">
    <property type="nucleotide sequence ID" value="XM_016634024.1"/>
</dbReference>
<feature type="region of interest" description="Disordered" evidence="3">
    <location>
        <begin position="294"/>
        <end position="395"/>
    </location>
</feature>
<evidence type="ECO:0000256" key="3">
    <source>
        <dbReference type="SAM" id="MobiDB-lite"/>
    </source>
</evidence>